<dbReference type="Proteomes" id="UP000272025">
    <property type="component" value="Unassembled WGS sequence"/>
</dbReference>
<dbReference type="RefSeq" id="XP_028466809.1">
    <property type="nucleotide sequence ID" value="XM_028614129.1"/>
</dbReference>
<dbReference type="GeneID" id="39582607"/>
<dbReference type="EMBL" id="ML119054">
    <property type="protein sequence ID" value="ROT39003.1"/>
    <property type="molecule type" value="Genomic_DNA"/>
</dbReference>
<feature type="region of interest" description="Disordered" evidence="1">
    <location>
        <begin position="375"/>
        <end position="406"/>
    </location>
</feature>
<sequence length="406" mass="45334">MDDSMSEGELREDSGLRAQDYGVEKEKERSCPIGLTDGEERPDNLRQDRDHAAGTLTLECDLHSTFSRSSDQGYGKWEVGMGNGELGNLEQEVFLRTSYFRCKDRRRDMKVALLYMIHLRRTISFQGQGSDFIDFGVWKLMEIRFPIHPPLLNIHPPRICSFCSEYDVRSGYSARKFGIEGPPGPPTSIVSPLFTPPLPNQGARFGHCSPVFPLTVTPHKPSLLVPFPRGRRALAELRASSTTSAVPAVHCRQLKPLLVPSVPHTPQVFFSTIARISTVSHLTPHESTRFPSPPPSLFSRPCLTISNSLYSDFFVVPICCTTLTYPCRSRLFAGMGYGTHVIHSIHQITIFGALHRRSSYESRVPWACLERVRGKDETQATKSPQKPEAESCQAQPPNPPIAGFPS</sequence>
<evidence type="ECO:0000313" key="2">
    <source>
        <dbReference type="EMBL" id="ROT39003.1"/>
    </source>
</evidence>
<keyword evidence="3" id="KW-1185">Reference proteome</keyword>
<feature type="compositionally biased region" description="Basic and acidic residues" evidence="1">
    <location>
        <begin position="375"/>
        <end position="389"/>
    </location>
</feature>
<name>A0A3N2PWV6_SODAK</name>
<evidence type="ECO:0000313" key="3">
    <source>
        <dbReference type="Proteomes" id="UP000272025"/>
    </source>
</evidence>
<proteinExistence type="predicted"/>
<accession>A0A3N2PWV6</accession>
<evidence type="ECO:0000256" key="1">
    <source>
        <dbReference type="SAM" id="MobiDB-lite"/>
    </source>
</evidence>
<organism evidence="2 3">
    <name type="scientific">Sodiomyces alkalinus (strain CBS 110278 / VKM F-3762 / F11)</name>
    <name type="common">Alkaliphilic filamentous fungus</name>
    <dbReference type="NCBI Taxonomy" id="1314773"/>
    <lineage>
        <taxon>Eukaryota</taxon>
        <taxon>Fungi</taxon>
        <taxon>Dikarya</taxon>
        <taxon>Ascomycota</taxon>
        <taxon>Pezizomycotina</taxon>
        <taxon>Sordariomycetes</taxon>
        <taxon>Hypocreomycetidae</taxon>
        <taxon>Glomerellales</taxon>
        <taxon>Plectosphaerellaceae</taxon>
        <taxon>Sodiomyces</taxon>
    </lineage>
</organism>
<gene>
    <name evidence="2" type="ORF">SODALDRAFT_358849</name>
</gene>
<feature type="compositionally biased region" description="Pro residues" evidence="1">
    <location>
        <begin position="396"/>
        <end position="406"/>
    </location>
</feature>
<feature type="region of interest" description="Disordered" evidence="1">
    <location>
        <begin position="1"/>
        <end position="46"/>
    </location>
</feature>
<protein>
    <submittedName>
        <fullName evidence="2">Uncharacterized protein</fullName>
    </submittedName>
</protein>
<reference evidence="2 3" key="1">
    <citation type="journal article" date="2018" name="Mol. Ecol.">
        <title>The obligate alkalophilic soda-lake fungus Sodiomyces alkalinus has shifted to a protein diet.</title>
        <authorList>
            <person name="Grum-Grzhimaylo A.A."/>
            <person name="Falkoski D.L."/>
            <person name="van den Heuvel J."/>
            <person name="Valero-Jimenez C.A."/>
            <person name="Min B."/>
            <person name="Choi I.G."/>
            <person name="Lipzen A."/>
            <person name="Daum C.G."/>
            <person name="Aanen D.K."/>
            <person name="Tsang A."/>
            <person name="Henrissat B."/>
            <person name="Bilanenko E.N."/>
            <person name="de Vries R.P."/>
            <person name="van Kan J.A.L."/>
            <person name="Grigoriev I.V."/>
            <person name="Debets A.J.M."/>
        </authorList>
    </citation>
    <scope>NUCLEOTIDE SEQUENCE [LARGE SCALE GENOMIC DNA]</scope>
    <source>
        <strain evidence="2 3">F11</strain>
    </source>
</reference>
<dbReference type="AlphaFoldDB" id="A0A3N2PWV6"/>